<gene>
    <name evidence="3" type="ORF">SAMEA4412673_01637</name>
</gene>
<evidence type="ECO:0000313" key="3">
    <source>
        <dbReference type="EMBL" id="SNV48881.1"/>
    </source>
</evidence>
<dbReference type="GO" id="GO:0003700">
    <property type="term" value="F:DNA-binding transcription factor activity"/>
    <property type="evidence" value="ECO:0007669"/>
    <property type="project" value="InterPro"/>
</dbReference>
<evidence type="ECO:0000259" key="2">
    <source>
        <dbReference type="PROSITE" id="PS01124"/>
    </source>
</evidence>
<dbReference type="Pfam" id="PF12833">
    <property type="entry name" value="HTH_18"/>
    <property type="match status" value="1"/>
</dbReference>
<evidence type="ECO:0000256" key="1">
    <source>
        <dbReference type="ARBA" id="ARBA00023125"/>
    </source>
</evidence>
<accession>A0AAJ5C019</accession>
<feature type="domain" description="HTH araC/xylS-type" evidence="2">
    <location>
        <begin position="21"/>
        <end position="129"/>
    </location>
</feature>
<dbReference type="PANTHER" id="PTHR43280">
    <property type="entry name" value="ARAC-FAMILY TRANSCRIPTIONAL REGULATOR"/>
    <property type="match status" value="1"/>
</dbReference>
<dbReference type="PANTHER" id="PTHR43280:SF2">
    <property type="entry name" value="HTH-TYPE TRANSCRIPTIONAL REGULATOR EXSA"/>
    <property type="match status" value="1"/>
</dbReference>
<reference evidence="3 4" key="1">
    <citation type="submission" date="2017-06" db="EMBL/GenBank/DDBJ databases">
        <authorList>
            <consortium name="Pathogen Informatics"/>
        </authorList>
    </citation>
    <scope>NUCLEOTIDE SEQUENCE [LARGE SCALE GENOMIC DNA]</scope>
    <source>
        <strain evidence="3 4">NCTC12149</strain>
    </source>
</reference>
<protein>
    <submittedName>
        <fullName evidence="3">Helix-turn-helix domain</fullName>
    </submittedName>
</protein>
<sequence length="131" mass="15658">MENNLDLQNKQNDYLSPDIENRILELLKDWEQTNGFIQRDIKLAHLAKALGFNRKYISYVINKNLNKSFPNYINDLRLSFIENMIGEFEPNSKLNLTSLAKLAGFSSYFKFAHYIKKTYDMNPTYYFRRKR</sequence>
<dbReference type="KEGG" id="smiz:4412673_01637"/>
<dbReference type="AlphaFoldDB" id="A0AAJ5C019"/>
<keyword evidence="1" id="KW-0238">DNA-binding</keyword>
<dbReference type="SMART" id="SM00342">
    <property type="entry name" value="HTH_ARAC"/>
    <property type="match status" value="1"/>
</dbReference>
<dbReference type="Proteomes" id="UP000215355">
    <property type="component" value="Chromosome 1"/>
</dbReference>
<organism evidence="3 4">
    <name type="scientific">Sphingobacterium mizutaii</name>
    <dbReference type="NCBI Taxonomy" id="1010"/>
    <lineage>
        <taxon>Bacteria</taxon>
        <taxon>Pseudomonadati</taxon>
        <taxon>Bacteroidota</taxon>
        <taxon>Sphingobacteriia</taxon>
        <taxon>Sphingobacteriales</taxon>
        <taxon>Sphingobacteriaceae</taxon>
        <taxon>Sphingobacterium</taxon>
    </lineage>
</organism>
<dbReference type="RefSeq" id="WP_093095640.1">
    <property type="nucleotide sequence ID" value="NZ_CP158798.1"/>
</dbReference>
<dbReference type="PROSITE" id="PS01124">
    <property type="entry name" value="HTH_ARAC_FAMILY_2"/>
    <property type="match status" value="1"/>
</dbReference>
<name>A0AAJ5C019_9SPHI</name>
<dbReference type="GO" id="GO:0043565">
    <property type="term" value="F:sequence-specific DNA binding"/>
    <property type="evidence" value="ECO:0007669"/>
    <property type="project" value="InterPro"/>
</dbReference>
<proteinExistence type="predicted"/>
<dbReference type="InterPro" id="IPR018060">
    <property type="entry name" value="HTH_AraC"/>
</dbReference>
<dbReference type="EMBL" id="LT906468">
    <property type="protein sequence ID" value="SNV48881.1"/>
    <property type="molecule type" value="Genomic_DNA"/>
</dbReference>
<evidence type="ECO:0000313" key="4">
    <source>
        <dbReference type="Proteomes" id="UP000215355"/>
    </source>
</evidence>
<dbReference type="Gene3D" id="1.10.10.60">
    <property type="entry name" value="Homeodomain-like"/>
    <property type="match status" value="2"/>
</dbReference>